<sequence>LKLLLPLCKRWSVRVPPRSDSVGEDTYSNDLIQRLALKVGRVMERKLSVGEDDVVLFSPVSPVLSFGFSGCLFSEDKPGFDGCSFCPRTSVTQIPCADTSCTAEELCSKTADSIVTIFAQSYV</sequence>
<evidence type="ECO:0000313" key="2">
    <source>
        <dbReference type="Proteomes" id="UP000192257"/>
    </source>
</evidence>
<feature type="non-terminal residue" evidence="1">
    <location>
        <position position="1"/>
    </location>
</feature>
<protein>
    <recommendedName>
        <fullName evidence="3">Receptor-type adenylate cyclase</fullName>
    </recommendedName>
</protein>
<keyword evidence="2" id="KW-1185">Reference proteome</keyword>
<evidence type="ECO:0008006" key="3">
    <source>
        <dbReference type="Google" id="ProtNLM"/>
    </source>
</evidence>
<proteinExistence type="predicted"/>
<organism evidence="1 2">
    <name type="scientific">Trypanosoma theileri</name>
    <dbReference type="NCBI Taxonomy" id="67003"/>
    <lineage>
        <taxon>Eukaryota</taxon>
        <taxon>Discoba</taxon>
        <taxon>Euglenozoa</taxon>
        <taxon>Kinetoplastea</taxon>
        <taxon>Metakinetoplastina</taxon>
        <taxon>Trypanosomatida</taxon>
        <taxon>Trypanosomatidae</taxon>
        <taxon>Trypanosoma</taxon>
    </lineage>
</organism>
<evidence type="ECO:0000313" key="1">
    <source>
        <dbReference type="EMBL" id="ORC86670.1"/>
    </source>
</evidence>
<dbReference type="GeneID" id="39987639"/>
<dbReference type="RefSeq" id="XP_028880736.1">
    <property type="nucleotide sequence ID" value="XM_029027859.1"/>
</dbReference>
<dbReference type="AlphaFoldDB" id="A0A1X0NRD9"/>
<accession>A0A1X0NRD9</accession>
<comment type="caution">
    <text evidence="1">The sequence shown here is derived from an EMBL/GenBank/DDBJ whole genome shotgun (WGS) entry which is preliminary data.</text>
</comment>
<dbReference type="Proteomes" id="UP000192257">
    <property type="component" value="Unassembled WGS sequence"/>
</dbReference>
<name>A0A1X0NRD9_9TRYP</name>
<gene>
    <name evidence="1" type="ORF">TM35_000261220</name>
</gene>
<dbReference type="EMBL" id="NBCO01000026">
    <property type="protein sequence ID" value="ORC86670.1"/>
    <property type="molecule type" value="Genomic_DNA"/>
</dbReference>
<dbReference type="OrthoDB" id="10578093at2759"/>
<reference evidence="1 2" key="1">
    <citation type="submission" date="2017-03" db="EMBL/GenBank/DDBJ databases">
        <title>An alternative strategy for trypanosome survival in the mammalian bloodstream revealed through genome and transcriptome analysis of the ubiquitous bovine parasite Trypanosoma (Megatrypanum) theileri.</title>
        <authorList>
            <person name="Kelly S."/>
            <person name="Ivens A."/>
            <person name="Mott A."/>
            <person name="O'Neill E."/>
            <person name="Emms D."/>
            <person name="Macleod O."/>
            <person name="Voorheis P."/>
            <person name="Matthews J."/>
            <person name="Matthews K."/>
            <person name="Carrington M."/>
        </authorList>
    </citation>
    <scope>NUCLEOTIDE SEQUENCE [LARGE SCALE GENOMIC DNA]</scope>
    <source>
        <strain evidence="1">Edinburgh</strain>
    </source>
</reference>
<dbReference type="VEuPathDB" id="TriTrypDB:TM35_000261220"/>